<keyword evidence="4" id="KW-0732">Signal</keyword>
<dbReference type="SMART" id="SM00248">
    <property type="entry name" value="ANK"/>
    <property type="match status" value="8"/>
</dbReference>
<feature type="repeat" description="ANK" evidence="3">
    <location>
        <begin position="440"/>
        <end position="473"/>
    </location>
</feature>
<dbReference type="Pfam" id="PF00023">
    <property type="entry name" value="Ank"/>
    <property type="match status" value="1"/>
</dbReference>
<organism evidence="5 6">
    <name type="scientific">Sphingobacterium corticis</name>
    <dbReference type="NCBI Taxonomy" id="1812823"/>
    <lineage>
        <taxon>Bacteria</taxon>
        <taxon>Pseudomonadati</taxon>
        <taxon>Bacteroidota</taxon>
        <taxon>Sphingobacteriia</taxon>
        <taxon>Sphingobacteriales</taxon>
        <taxon>Sphingobacteriaceae</taxon>
        <taxon>Sphingobacterium</taxon>
    </lineage>
</organism>
<dbReference type="Proteomes" id="UP001597393">
    <property type="component" value="Unassembled WGS sequence"/>
</dbReference>
<keyword evidence="6" id="KW-1185">Reference proteome</keyword>
<sequence>MKAYKLASLLFCLSASTTFAQSNSVFLSRDFWGGKPDLQKVKTLVAEGNDPAESNAASFDVTTMAINSGASNEVIFYLLDQEGNPVDKKTHHSRHYLHWAAANGNKEVVDYLIKKGADVNYADSYGTPIVAYAASGGNENTAIYDALFAKGVDPKKTYADGATLLMLAAAADEDLKLTNYFESKGLSVKDKDAHGRTVADYAAKSGNKKIVEAFIKKGAELTDDALFFASQGFRRQANGLDVYQYLVEEKGLNPQAINHEGATILHGLVRGGNMEIIQYFLDKKVDAKKANNDGNTALMLASVGQKSEVVQALLNAGSDVNAQNEKGQSALTFAVANGSADNVKLLLEKGANVDVLDKDGRNLAFHWFDSYREGRPGPGGAPTGNPFNEKLALLKAKNVDVAKPQSDGSSLFHIAVAKENVQLIEQAAKLGADVNAQDNEGMTALHKAALIAKDDTILKALVALGADKNLKTEFDETAFDLAQENEFLTNNQVSTDFLK</sequence>
<accession>A0ABW5NMJ5</accession>
<evidence type="ECO:0000256" key="1">
    <source>
        <dbReference type="ARBA" id="ARBA00022737"/>
    </source>
</evidence>
<feature type="repeat" description="ANK" evidence="3">
    <location>
        <begin position="92"/>
        <end position="124"/>
    </location>
</feature>
<name>A0ABW5NMJ5_9SPHI</name>
<gene>
    <name evidence="5" type="ORF">ACFSQ3_09890</name>
</gene>
<dbReference type="PROSITE" id="PS50088">
    <property type="entry name" value="ANK_REPEAT"/>
    <property type="match status" value="6"/>
</dbReference>
<dbReference type="InterPro" id="IPR036770">
    <property type="entry name" value="Ankyrin_rpt-contain_sf"/>
</dbReference>
<dbReference type="InterPro" id="IPR002110">
    <property type="entry name" value="Ankyrin_rpt"/>
</dbReference>
<evidence type="ECO:0000256" key="2">
    <source>
        <dbReference type="ARBA" id="ARBA00023043"/>
    </source>
</evidence>
<evidence type="ECO:0000313" key="5">
    <source>
        <dbReference type="EMBL" id="MFD2599264.1"/>
    </source>
</evidence>
<evidence type="ECO:0000256" key="3">
    <source>
        <dbReference type="PROSITE-ProRule" id="PRU00023"/>
    </source>
</evidence>
<proteinExistence type="predicted"/>
<reference evidence="6" key="1">
    <citation type="journal article" date="2019" name="Int. J. Syst. Evol. Microbiol.">
        <title>The Global Catalogue of Microorganisms (GCM) 10K type strain sequencing project: providing services to taxonomists for standard genome sequencing and annotation.</title>
        <authorList>
            <consortium name="The Broad Institute Genomics Platform"/>
            <consortium name="The Broad Institute Genome Sequencing Center for Infectious Disease"/>
            <person name="Wu L."/>
            <person name="Ma J."/>
        </authorList>
    </citation>
    <scope>NUCLEOTIDE SEQUENCE [LARGE SCALE GENOMIC DNA]</scope>
    <source>
        <strain evidence="6">KCTC 42248</strain>
    </source>
</reference>
<protein>
    <submittedName>
        <fullName evidence="5">Ankyrin repeat domain-containing protein</fullName>
    </submittedName>
</protein>
<dbReference type="Pfam" id="PF13637">
    <property type="entry name" value="Ank_4"/>
    <property type="match status" value="1"/>
</dbReference>
<dbReference type="Pfam" id="PF13857">
    <property type="entry name" value="Ank_5"/>
    <property type="match status" value="1"/>
</dbReference>
<feature type="chain" id="PRO_5045183236" evidence="4">
    <location>
        <begin position="21"/>
        <end position="499"/>
    </location>
</feature>
<dbReference type="PROSITE" id="PS50297">
    <property type="entry name" value="ANK_REP_REGION"/>
    <property type="match status" value="5"/>
</dbReference>
<dbReference type="PANTHER" id="PTHR24198">
    <property type="entry name" value="ANKYRIN REPEAT AND PROTEIN KINASE DOMAIN-CONTAINING PROTEIN"/>
    <property type="match status" value="1"/>
</dbReference>
<evidence type="ECO:0000313" key="6">
    <source>
        <dbReference type="Proteomes" id="UP001597393"/>
    </source>
</evidence>
<feature type="repeat" description="ANK" evidence="3">
    <location>
        <begin position="293"/>
        <end position="325"/>
    </location>
</feature>
<dbReference type="PANTHER" id="PTHR24198:SF195">
    <property type="entry name" value="DEATH DOMAIN-CONTAINING PROTEIN"/>
    <property type="match status" value="1"/>
</dbReference>
<evidence type="ECO:0000256" key="4">
    <source>
        <dbReference type="SAM" id="SignalP"/>
    </source>
</evidence>
<keyword evidence="2 3" id="KW-0040">ANK repeat</keyword>
<comment type="caution">
    <text evidence="5">The sequence shown here is derived from an EMBL/GenBank/DDBJ whole genome shotgun (WGS) entry which is preliminary data.</text>
</comment>
<dbReference type="EMBL" id="JBHUMA010000006">
    <property type="protein sequence ID" value="MFD2599264.1"/>
    <property type="molecule type" value="Genomic_DNA"/>
</dbReference>
<dbReference type="SUPFAM" id="SSF48403">
    <property type="entry name" value="Ankyrin repeat"/>
    <property type="match status" value="2"/>
</dbReference>
<dbReference type="Pfam" id="PF12796">
    <property type="entry name" value="Ank_2"/>
    <property type="match status" value="1"/>
</dbReference>
<dbReference type="RefSeq" id="WP_380869390.1">
    <property type="nucleotide sequence ID" value="NZ_JBHUMA010000006.1"/>
</dbReference>
<keyword evidence="1" id="KW-0677">Repeat</keyword>
<feature type="signal peptide" evidence="4">
    <location>
        <begin position="1"/>
        <end position="20"/>
    </location>
</feature>
<feature type="repeat" description="ANK" evidence="3">
    <location>
        <begin position="326"/>
        <end position="358"/>
    </location>
</feature>
<feature type="repeat" description="ANK" evidence="3">
    <location>
        <begin position="407"/>
        <end position="439"/>
    </location>
</feature>
<dbReference type="Gene3D" id="1.25.40.20">
    <property type="entry name" value="Ankyrin repeat-containing domain"/>
    <property type="match status" value="3"/>
</dbReference>
<feature type="repeat" description="ANK" evidence="3">
    <location>
        <begin position="260"/>
        <end position="292"/>
    </location>
</feature>